<dbReference type="InterPro" id="IPR046346">
    <property type="entry name" value="Aminoacid_DH-like_N_sf"/>
</dbReference>
<dbReference type="GO" id="GO:0009073">
    <property type="term" value="P:aromatic amino acid family biosynthetic process"/>
    <property type="evidence" value="ECO:0007669"/>
    <property type="project" value="UniProtKB-KW"/>
</dbReference>
<dbReference type="InterPro" id="IPR041121">
    <property type="entry name" value="SDH_C"/>
</dbReference>
<comment type="pathway">
    <text evidence="1">Metabolic intermediate biosynthesis; chorismate biosynthesis; chorismate from D-erythrose 4-phosphate and phosphoenolpyruvate: step 4/7.</text>
</comment>
<keyword evidence="5" id="KW-0560">Oxidoreductase</keyword>
<dbReference type="PANTHER" id="PTHR21089:SF1">
    <property type="entry name" value="BIFUNCTIONAL 3-DEHYDROQUINATE DEHYDRATASE_SHIKIMATE DEHYDROGENASE, CHLOROPLASTIC"/>
    <property type="match status" value="1"/>
</dbReference>
<dbReference type="PANTHER" id="PTHR21089">
    <property type="entry name" value="SHIKIMATE DEHYDROGENASE"/>
    <property type="match status" value="1"/>
</dbReference>
<dbReference type="InterPro" id="IPR013708">
    <property type="entry name" value="Shikimate_DH-bd_N"/>
</dbReference>
<reference evidence="5 6" key="1">
    <citation type="submission" date="2018-11" db="EMBL/GenBank/DDBJ databases">
        <title>Genomes From Bacteria Associated with the Canine Oral Cavity: a Test Case for Automated Genome-Based Taxonomic Assignment.</title>
        <authorList>
            <person name="Coil D.A."/>
            <person name="Jospin G."/>
            <person name="Darling A.E."/>
            <person name="Wallis C."/>
            <person name="Davis I.J."/>
            <person name="Harris S."/>
            <person name="Eisen J.A."/>
            <person name="Holcombe L.J."/>
            <person name="O'Flynn C."/>
        </authorList>
    </citation>
    <scope>NUCLEOTIDE SEQUENCE [LARGE SCALE GENOMIC DNA]</scope>
    <source>
        <strain evidence="5 6">OH770</strain>
    </source>
</reference>
<dbReference type="Pfam" id="PF18317">
    <property type="entry name" value="SDH_C"/>
    <property type="match status" value="1"/>
</dbReference>
<keyword evidence="2" id="KW-0057">Aromatic amino acid biosynthesis</keyword>
<proteinExistence type="predicted"/>
<dbReference type="AlphaFoldDB" id="A0A3P1SGP9"/>
<keyword evidence="2" id="KW-0028">Amino-acid biosynthesis</keyword>
<feature type="domain" description="Shikimate dehydrogenase substrate binding N-terminal" evidence="3">
    <location>
        <begin position="6"/>
        <end position="89"/>
    </location>
</feature>
<dbReference type="GO" id="GO:0009423">
    <property type="term" value="P:chorismate biosynthetic process"/>
    <property type="evidence" value="ECO:0007669"/>
    <property type="project" value="TreeGrafter"/>
</dbReference>
<feature type="domain" description="SDH C-terminal" evidence="4">
    <location>
        <begin position="249"/>
        <end position="279"/>
    </location>
</feature>
<dbReference type="OrthoDB" id="9776868at2"/>
<evidence type="ECO:0000256" key="1">
    <source>
        <dbReference type="ARBA" id="ARBA00004871"/>
    </source>
</evidence>
<dbReference type="RefSeq" id="WP_124867614.1">
    <property type="nucleotide sequence ID" value="NZ_RQZF01000001.1"/>
</dbReference>
<dbReference type="EC" id="1.1.1.25" evidence="5"/>
<comment type="caution">
    <text evidence="5">The sequence shown here is derived from an EMBL/GenBank/DDBJ whole genome shotgun (WGS) entry which is preliminary data.</text>
</comment>
<name>A0A3P1SGP9_9ACTO</name>
<evidence type="ECO:0000259" key="3">
    <source>
        <dbReference type="Pfam" id="PF08501"/>
    </source>
</evidence>
<evidence type="ECO:0000313" key="5">
    <source>
        <dbReference type="EMBL" id="RRC96234.1"/>
    </source>
</evidence>
<dbReference type="SUPFAM" id="SSF53223">
    <property type="entry name" value="Aminoacid dehydrogenase-like, N-terminal domain"/>
    <property type="match status" value="1"/>
</dbReference>
<dbReference type="Proteomes" id="UP000280444">
    <property type="component" value="Unassembled WGS sequence"/>
</dbReference>
<dbReference type="GO" id="GO:0050661">
    <property type="term" value="F:NADP binding"/>
    <property type="evidence" value="ECO:0007669"/>
    <property type="project" value="TreeGrafter"/>
</dbReference>
<dbReference type="GO" id="GO:0004764">
    <property type="term" value="F:shikimate 3-dehydrogenase (NADP+) activity"/>
    <property type="evidence" value="ECO:0007669"/>
    <property type="project" value="UniProtKB-EC"/>
</dbReference>
<sequence>MSWAAVIGSPIEHSLSPVLHRAAWDSLEIPQSWVYRRVEVTEDDLPPFMSGLDATCVGLSVTMPCKQAIIPLCDAVDPLAGAVGAVNTVINAGGLLTGFNTDVHGMVAAIRQARSHVGLPAPRSAVVLGARASASSALAALGTLGVTDIQVAARRFGGPGSVVMAATKLGLGIEHILWTRDDDVDAAICQADIVISTMPAGVTDDLASRIMSKGLVPQANATLLDIVYSPLDTPLVQAWRHSGGVIAHGLDMLLHQAALQVQLMTGREPDLSVMERALREALPSGAENSSARQQRAGL</sequence>
<dbReference type="InterPro" id="IPR036291">
    <property type="entry name" value="NAD(P)-bd_dom_sf"/>
</dbReference>
<organism evidence="5 6">
    <name type="scientific">Schaalia canis</name>
    <dbReference type="NCBI Taxonomy" id="100469"/>
    <lineage>
        <taxon>Bacteria</taxon>
        <taxon>Bacillati</taxon>
        <taxon>Actinomycetota</taxon>
        <taxon>Actinomycetes</taxon>
        <taxon>Actinomycetales</taxon>
        <taxon>Actinomycetaceae</taxon>
        <taxon>Schaalia</taxon>
    </lineage>
</organism>
<dbReference type="EMBL" id="RQZF01000001">
    <property type="protein sequence ID" value="RRC96234.1"/>
    <property type="molecule type" value="Genomic_DNA"/>
</dbReference>
<gene>
    <name evidence="5" type="ORF">EII11_00780</name>
</gene>
<dbReference type="Gene3D" id="3.40.50.720">
    <property type="entry name" value="NAD(P)-binding Rossmann-like Domain"/>
    <property type="match status" value="1"/>
</dbReference>
<dbReference type="InterPro" id="IPR022893">
    <property type="entry name" value="Shikimate_DH_fam"/>
</dbReference>
<dbReference type="NCBIfam" id="NF001311">
    <property type="entry name" value="PRK00258.1-3"/>
    <property type="match status" value="1"/>
</dbReference>
<dbReference type="Gene3D" id="3.40.50.10860">
    <property type="entry name" value="Leucine Dehydrogenase, chain A, domain 1"/>
    <property type="match status" value="1"/>
</dbReference>
<protein>
    <submittedName>
        <fullName evidence="5">Shikimate dehydrogenase</fullName>
        <ecNumber evidence="5">1.1.1.25</ecNumber>
    </submittedName>
</protein>
<dbReference type="SUPFAM" id="SSF51735">
    <property type="entry name" value="NAD(P)-binding Rossmann-fold domains"/>
    <property type="match status" value="1"/>
</dbReference>
<dbReference type="GO" id="GO:0019632">
    <property type="term" value="P:shikimate metabolic process"/>
    <property type="evidence" value="ECO:0007669"/>
    <property type="project" value="TreeGrafter"/>
</dbReference>
<accession>A0A3P1SGP9</accession>
<dbReference type="Pfam" id="PF08501">
    <property type="entry name" value="Shikimate_dh_N"/>
    <property type="match status" value="1"/>
</dbReference>
<evidence type="ECO:0000259" key="4">
    <source>
        <dbReference type="Pfam" id="PF18317"/>
    </source>
</evidence>
<evidence type="ECO:0000256" key="2">
    <source>
        <dbReference type="ARBA" id="ARBA00023141"/>
    </source>
</evidence>
<dbReference type="GO" id="GO:0005829">
    <property type="term" value="C:cytosol"/>
    <property type="evidence" value="ECO:0007669"/>
    <property type="project" value="TreeGrafter"/>
</dbReference>
<evidence type="ECO:0000313" key="6">
    <source>
        <dbReference type="Proteomes" id="UP000280444"/>
    </source>
</evidence>
<keyword evidence="6" id="KW-1185">Reference proteome</keyword>